<evidence type="ECO:0000256" key="1">
    <source>
        <dbReference type="SAM" id="Phobius"/>
    </source>
</evidence>
<gene>
    <name evidence="2" type="ORF">I7I53_00339</name>
</gene>
<dbReference type="AlphaFoldDB" id="A0A8A1LJM1"/>
<reference evidence="2" key="1">
    <citation type="submission" date="2021-01" db="EMBL/GenBank/DDBJ databases">
        <title>Chromosome-level genome assembly of a human fungal pathogen reveals clustering of transcriptionally co-regulated genes.</title>
        <authorList>
            <person name="Voorhies M."/>
            <person name="Cohen S."/>
            <person name="Shea T.P."/>
            <person name="Petrus S."/>
            <person name="Munoz J.F."/>
            <person name="Poplawski S."/>
            <person name="Goldman W.E."/>
            <person name="Michael T."/>
            <person name="Cuomo C.A."/>
            <person name="Sil A."/>
            <person name="Beyhan S."/>
        </authorList>
    </citation>
    <scope>NUCLEOTIDE SEQUENCE</scope>
    <source>
        <strain evidence="2">H88</strain>
    </source>
</reference>
<protein>
    <submittedName>
        <fullName evidence="2">Uncharacterized protein</fullName>
    </submittedName>
</protein>
<evidence type="ECO:0000313" key="3">
    <source>
        <dbReference type="Proteomes" id="UP000663419"/>
    </source>
</evidence>
<dbReference type="EMBL" id="CP069104">
    <property type="protein sequence ID" value="QSS53165.1"/>
    <property type="molecule type" value="Genomic_DNA"/>
</dbReference>
<accession>A0A8A1LJM1</accession>
<dbReference type="VEuPathDB" id="FungiDB:I7I53_00339"/>
<keyword evidence="1" id="KW-1133">Transmembrane helix</keyword>
<keyword evidence="1" id="KW-0812">Transmembrane</keyword>
<feature type="transmembrane region" description="Helical" evidence="1">
    <location>
        <begin position="80"/>
        <end position="101"/>
    </location>
</feature>
<dbReference type="Proteomes" id="UP000663419">
    <property type="component" value="Chromosome 3"/>
</dbReference>
<evidence type="ECO:0000313" key="2">
    <source>
        <dbReference type="EMBL" id="QSS53165.1"/>
    </source>
</evidence>
<name>A0A8A1LJM1_AJEC8</name>
<proteinExistence type="predicted"/>
<keyword evidence="1" id="KW-0472">Membrane</keyword>
<organism evidence="2 3">
    <name type="scientific">Ajellomyces capsulatus (strain H88)</name>
    <name type="common">Darling's disease fungus</name>
    <name type="synonym">Histoplasma capsulatum</name>
    <dbReference type="NCBI Taxonomy" id="544711"/>
    <lineage>
        <taxon>Eukaryota</taxon>
        <taxon>Fungi</taxon>
        <taxon>Dikarya</taxon>
        <taxon>Ascomycota</taxon>
        <taxon>Pezizomycotina</taxon>
        <taxon>Eurotiomycetes</taxon>
        <taxon>Eurotiomycetidae</taxon>
        <taxon>Onygenales</taxon>
        <taxon>Ajellomycetaceae</taxon>
        <taxon>Histoplasma</taxon>
    </lineage>
</organism>
<sequence>MNRPYEISGTSKPRTYLASMRSMRQDIGRVSKAWRRSLTEGQGAMTYLHAKGLVERKVSPSQPLKPHRPGFHPLDLSPFIFFYFLLFLIFFFALSFCPYLTEYKTENPSSRISFKKPQKQRTAHQRFTHKECHRRNEIFQHLNNIIRV</sequence>